<evidence type="ECO:0000313" key="4">
    <source>
        <dbReference type="Proteomes" id="UP000270834"/>
    </source>
</evidence>
<dbReference type="AlphaFoldDB" id="A0A3M5E8A4"/>
<name>A0A3M5E8A4_PSEAI</name>
<dbReference type="InterPro" id="IPR002589">
    <property type="entry name" value="Macro_dom"/>
</dbReference>
<dbReference type="SUPFAM" id="SSF52949">
    <property type="entry name" value="Macro domain-like"/>
    <property type="match status" value="1"/>
</dbReference>
<reference evidence="3 4" key="1">
    <citation type="submission" date="2018-08" db="EMBL/GenBank/DDBJ databases">
        <title>Recombination of ecologically and evolutionarily significant loci maintains genetic cohesion in the Pseudomonas syringae species complex.</title>
        <authorList>
            <person name="Dillon M."/>
            <person name="Thakur S."/>
            <person name="Almeida R.N.D."/>
            <person name="Weir B.S."/>
            <person name="Guttman D.S."/>
        </authorList>
    </citation>
    <scope>NUCLEOTIDE SEQUENCE [LARGE SCALE GENOMIC DNA]</scope>
    <source>
        <strain evidence="3 4">ICMP 7846</strain>
    </source>
</reference>
<sequence length="185" mass="19948">MQGGARSACPEAKKETLMIREVEGDILLSGAQVIAHGIAPQDHFDSGLALALRERWPSMVRDYRHAAHARAPEPGGIWVWAGVDEQGKTQCIVNLITQGMLHSGRSAKPGKASLEDVGHALRELARYVRSEGVSSLALPCVATGVGGLDWSEVKPLVVRHLGDLEIPVILYEVYRKGVAAEEKLA</sequence>
<dbReference type="SMART" id="SM00506">
    <property type="entry name" value="A1pp"/>
    <property type="match status" value="1"/>
</dbReference>
<evidence type="ECO:0000256" key="1">
    <source>
        <dbReference type="ARBA" id="ARBA00035885"/>
    </source>
</evidence>
<dbReference type="InterPro" id="IPR043472">
    <property type="entry name" value="Macro_dom-like"/>
</dbReference>
<dbReference type="InterPro" id="IPR050892">
    <property type="entry name" value="ADP-ribose_metab_enzymes"/>
</dbReference>
<feature type="domain" description="Macro" evidence="2">
    <location>
        <begin position="6"/>
        <end position="185"/>
    </location>
</feature>
<evidence type="ECO:0000313" key="3">
    <source>
        <dbReference type="EMBL" id="RMS57837.1"/>
    </source>
</evidence>
<comment type="caution">
    <text evidence="3">The sequence shown here is derived from an EMBL/GenBank/DDBJ whole genome shotgun (WGS) entry which is preliminary data.</text>
</comment>
<dbReference type="PANTHER" id="PTHR12521">
    <property type="entry name" value="PROTEIN C6ORF130"/>
    <property type="match status" value="1"/>
</dbReference>
<dbReference type="Proteomes" id="UP000270834">
    <property type="component" value="Unassembled WGS sequence"/>
</dbReference>
<dbReference type="EMBL" id="RBSQ01000450">
    <property type="protein sequence ID" value="RMS57837.1"/>
    <property type="molecule type" value="Genomic_DNA"/>
</dbReference>
<evidence type="ECO:0000259" key="2">
    <source>
        <dbReference type="PROSITE" id="PS51154"/>
    </source>
</evidence>
<dbReference type="PROSITE" id="PS51154">
    <property type="entry name" value="MACRO"/>
    <property type="match status" value="1"/>
</dbReference>
<dbReference type="Gene3D" id="3.40.220.10">
    <property type="entry name" value="Leucine Aminopeptidase, subunit E, domain 1"/>
    <property type="match status" value="1"/>
</dbReference>
<comment type="catalytic activity">
    <reaction evidence="1">
        <text>an N-(ADP-alpha-D-ribosyl)-thymidine in DNA + H2O = a thymidine in DNA + ADP-D-ribose</text>
        <dbReference type="Rhea" id="RHEA:71655"/>
        <dbReference type="Rhea" id="RHEA-COMP:13556"/>
        <dbReference type="Rhea" id="RHEA-COMP:18051"/>
        <dbReference type="ChEBI" id="CHEBI:15377"/>
        <dbReference type="ChEBI" id="CHEBI:57967"/>
        <dbReference type="ChEBI" id="CHEBI:137386"/>
        <dbReference type="ChEBI" id="CHEBI:191199"/>
    </reaction>
    <physiologicalReaction direction="left-to-right" evidence="1">
        <dbReference type="Rhea" id="RHEA:71656"/>
    </physiologicalReaction>
</comment>
<organism evidence="3 4">
    <name type="scientific">Pseudomonas aeruginosa</name>
    <dbReference type="NCBI Taxonomy" id="287"/>
    <lineage>
        <taxon>Bacteria</taxon>
        <taxon>Pseudomonadati</taxon>
        <taxon>Pseudomonadota</taxon>
        <taxon>Gammaproteobacteria</taxon>
        <taxon>Pseudomonadales</taxon>
        <taxon>Pseudomonadaceae</taxon>
        <taxon>Pseudomonas</taxon>
    </lineage>
</organism>
<dbReference type="Pfam" id="PF01661">
    <property type="entry name" value="Macro"/>
    <property type="match status" value="1"/>
</dbReference>
<gene>
    <name evidence="3" type="ORF">ALP65_01253</name>
</gene>
<dbReference type="CDD" id="cd02901">
    <property type="entry name" value="Macro_Poa1p-like"/>
    <property type="match status" value="1"/>
</dbReference>
<proteinExistence type="predicted"/>
<protein>
    <recommendedName>
        <fullName evidence="2">Macro domain-containing protein</fullName>
    </recommendedName>
</protein>
<dbReference type="PANTHER" id="PTHR12521:SF0">
    <property type="entry name" value="ADP-RIBOSE GLYCOHYDROLASE OARD1"/>
    <property type="match status" value="1"/>
</dbReference>
<dbReference type="GO" id="GO:0140291">
    <property type="term" value="P:peptidyl-glutamate ADP-deribosylation"/>
    <property type="evidence" value="ECO:0007669"/>
    <property type="project" value="TreeGrafter"/>
</dbReference>
<accession>A0A3M5E8A4</accession>